<keyword evidence="3 6" id="KW-0812">Transmembrane</keyword>
<feature type="transmembrane region" description="Helical" evidence="6">
    <location>
        <begin position="141"/>
        <end position="159"/>
    </location>
</feature>
<comment type="caution">
    <text evidence="7">The sequence shown here is derived from an EMBL/GenBank/DDBJ whole genome shotgun (WGS) entry which is preliminary data.</text>
</comment>
<dbReference type="PANTHER" id="PTHR30250:SF11">
    <property type="entry name" value="O-ANTIGEN TRANSPORTER-RELATED"/>
    <property type="match status" value="1"/>
</dbReference>
<evidence type="ECO:0000313" key="8">
    <source>
        <dbReference type="Proteomes" id="UP001500736"/>
    </source>
</evidence>
<dbReference type="PANTHER" id="PTHR30250">
    <property type="entry name" value="PST FAMILY PREDICTED COLANIC ACID TRANSPORTER"/>
    <property type="match status" value="1"/>
</dbReference>
<evidence type="ECO:0000313" key="7">
    <source>
        <dbReference type="EMBL" id="GAA0737270.1"/>
    </source>
</evidence>
<keyword evidence="2" id="KW-1003">Cell membrane</keyword>
<name>A0ABN1JE02_9FLAO</name>
<evidence type="ECO:0008006" key="9">
    <source>
        <dbReference type="Google" id="ProtNLM"/>
    </source>
</evidence>
<dbReference type="RefSeq" id="WP_343795346.1">
    <property type="nucleotide sequence ID" value="NZ_BAAAGF010000001.1"/>
</dbReference>
<keyword evidence="8" id="KW-1185">Reference proteome</keyword>
<keyword evidence="5 6" id="KW-0472">Membrane</keyword>
<comment type="subcellular location">
    <subcellularLocation>
        <location evidence="1">Cell membrane</location>
        <topology evidence="1">Multi-pass membrane protein</topology>
    </subcellularLocation>
</comment>
<keyword evidence="4 6" id="KW-1133">Transmembrane helix</keyword>
<gene>
    <name evidence="7" type="ORF">GCM10009431_03920</name>
</gene>
<evidence type="ECO:0000256" key="1">
    <source>
        <dbReference type="ARBA" id="ARBA00004651"/>
    </source>
</evidence>
<dbReference type="InterPro" id="IPR050833">
    <property type="entry name" value="Poly_Biosynth_Transport"/>
</dbReference>
<reference evidence="7 8" key="1">
    <citation type="journal article" date="2019" name="Int. J. Syst. Evol. Microbiol.">
        <title>The Global Catalogue of Microorganisms (GCM) 10K type strain sequencing project: providing services to taxonomists for standard genome sequencing and annotation.</title>
        <authorList>
            <consortium name="The Broad Institute Genomics Platform"/>
            <consortium name="The Broad Institute Genome Sequencing Center for Infectious Disease"/>
            <person name="Wu L."/>
            <person name="Ma J."/>
        </authorList>
    </citation>
    <scope>NUCLEOTIDE SEQUENCE [LARGE SCALE GENOMIC DNA]</scope>
    <source>
        <strain evidence="7 8">JCM 15976</strain>
    </source>
</reference>
<dbReference type="EMBL" id="BAAAGF010000001">
    <property type="protein sequence ID" value="GAA0737270.1"/>
    <property type="molecule type" value="Genomic_DNA"/>
</dbReference>
<evidence type="ECO:0000256" key="2">
    <source>
        <dbReference type="ARBA" id="ARBA00022475"/>
    </source>
</evidence>
<proteinExistence type="predicted"/>
<feature type="transmembrane region" description="Helical" evidence="6">
    <location>
        <begin position="63"/>
        <end position="83"/>
    </location>
</feature>
<sequence length="437" mass="49400">MITKIKNKANKLLAIFDLEKLFVNSGNVFLRRVLGLVLSFLWIMLTTNLFGAEVFGLVSLGQMFISFGAMFFGLGLDTAIVKLGSTHDHYFKGVLQSNFLKKSIILTFVASLIFGVLLYFFKDLIAIKVFNNQKFSNYLLYISIFFFMFVLHKTTASFLTVQEKFTKFGNYYFFFPNLLILICVLIAYQFKLPGYYIILGFLLSYGIFGLILLFSFFNIPLNIKKNISYKSILNLSMPMMISASFLFISNWTDTFMLGAMVSKSELGVYNVAFKLASLALIIIASVNTVLAPKIAKLFSDNNIEGIKIEVQKATKLITWVAFPLVMILILFRTKILLLFGDEFVIGSQTLVIISLGMLFNAMSGSVGQVLNMTNNQKQFRNFTLISAFINVILNFYLIKSSGIKGAAIASLLSSMIINILCIIYIKRKYGFYAFFKL</sequence>
<dbReference type="Pfam" id="PF13440">
    <property type="entry name" value="Polysacc_synt_3"/>
    <property type="match status" value="1"/>
</dbReference>
<evidence type="ECO:0000256" key="5">
    <source>
        <dbReference type="ARBA" id="ARBA00023136"/>
    </source>
</evidence>
<organism evidence="7 8">
    <name type="scientific">Gaetbulibacter jejuensis</name>
    <dbReference type="NCBI Taxonomy" id="584607"/>
    <lineage>
        <taxon>Bacteria</taxon>
        <taxon>Pseudomonadati</taxon>
        <taxon>Bacteroidota</taxon>
        <taxon>Flavobacteriia</taxon>
        <taxon>Flavobacteriales</taxon>
        <taxon>Flavobacteriaceae</taxon>
        <taxon>Gaetbulibacter</taxon>
    </lineage>
</organism>
<feature type="transmembrane region" description="Helical" evidence="6">
    <location>
        <begin position="405"/>
        <end position="425"/>
    </location>
</feature>
<feature type="transmembrane region" description="Helical" evidence="6">
    <location>
        <begin position="231"/>
        <end position="251"/>
    </location>
</feature>
<protein>
    <recommendedName>
        <fullName evidence="9">O-antigen/teichoic acid export membrane protein</fullName>
    </recommendedName>
</protein>
<evidence type="ECO:0000256" key="3">
    <source>
        <dbReference type="ARBA" id="ARBA00022692"/>
    </source>
</evidence>
<dbReference type="CDD" id="cd13128">
    <property type="entry name" value="MATE_Wzx_like"/>
    <property type="match status" value="1"/>
</dbReference>
<feature type="transmembrane region" description="Helical" evidence="6">
    <location>
        <begin position="271"/>
        <end position="295"/>
    </location>
</feature>
<accession>A0ABN1JE02</accession>
<feature type="transmembrane region" description="Helical" evidence="6">
    <location>
        <begin position="316"/>
        <end position="337"/>
    </location>
</feature>
<feature type="transmembrane region" description="Helical" evidence="6">
    <location>
        <begin position="196"/>
        <end position="219"/>
    </location>
</feature>
<feature type="transmembrane region" description="Helical" evidence="6">
    <location>
        <begin position="21"/>
        <end position="43"/>
    </location>
</feature>
<feature type="transmembrane region" description="Helical" evidence="6">
    <location>
        <begin position="171"/>
        <end position="190"/>
    </location>
</feature>
<evidence type="ECO:0000256" key="4">
    <source>
        <dbReference type="ARBA" id="ARBA00022989"/>
    </source>
</evidence>
<evidence type="ECO:0000256" key="6">
    <source>
        <dbReference type="SAM" id="Phobius"/>
    </source>
</evidence>
<feature type="transmembrane region" description="Helical" evidence="6">
    <location>
        <begin position="104"/>
        <end position="121"/>
    </location>
</feature>
<feature type="transmembrane region" description="Helical" evidence="6">
    <location>
        <begin position="382"/>
        <end position="399"/>
    </location>
</feature>
<feature type="transmembrane region" description="Helical" evidence="6">
    <location>
        <begin position="343"/>
        <end position="361"/>
    </location>
</feature>
<dbReference type="Proteomes" id="UP001500736">
    <property type="component" value="Unassembled WGS sequence"/>
</dbReference>